<reference evidence="1 2" key="1">
    <citation type="submission" date="2015-01" db="EMBL/GenBank/DDBJ databases">
        <title>Evolution of Trichinella species and genotypes.</title>
        <authorList>
            <person name="Korhonen P.K."/>
            <person name="Edoardo P."/>
            <person name="Giuseppe L.R."/>
            <person name="Gasser R.B."/>
        </authorList>
    </citation>
    <scope>NUCLEOTIDE SEQUENCE [LARGE SCALE GENOMIC DNA]</scope>
    <source>
        <strain evidence="1">ISS1029</strain>
    </source>
</reference>
<comment type="caution">
    <text evidence="1">The sequence shown here is derived from an EMBL/GenBank/DDBJ whole genome shotgun (WGS) entry which is preliminary data.</text>
</comment>
<keyword evidence="2" id="KW-1185">Reference proteome</keyword>
<dbReference type="EMBL" id="JYDP01000529">
    <property type="protein sequence ID" value="KRZ00263.1"/>
    <property type="molecule type" value="Genomic_DNA"/>
</dbReference>
<evidence type="ECO:0000313" key="2">
    <source>
        <dbReference type="Proteomes" id="UP000055024"/>
    </source>
</evidence>
<dbReference type="OrthoDB" id="5862982at2759"/>
<protein>
    <recommendedName>
        <fullName evidence="3">PiggyBac transposable element-derived protein 4</fullName>
    </recommendedName>
</protein>
<evidence type="ECO:0000313" key="1">
    <source>
        <dbReference type="EMBL" id="KRZ00263.1"/>
    </source>
</evidence>
<sequence length="153" mass="17317">MLDVATSHRRRLFLKDLGMQLVRPKIECGALGNFSGIQKNIQRCILMVLGEDHVLKNTRNEETSSRKRGRCGLCVPRGDRKYSTKCDHCQKFVCAEHCTSTKTGSGHCILRCNIGVPFVDKLKLFAPDSRFFKQIIDFPTSCLEVDIQSRKGI</sequence>
<dbReference type="Proteomes" id="UP000055024">
    <property type="component" value="Unassembled WGS sequence"/>
</dbReference>
<organism evidence="1 2">
    <name type="scientific">Trichinella zimbabwensis</name>
    <dbReference type="NCBI Taxonomy" id="268475"/>
    <lineage>
        <taxon>Eukaryota</taxon>
        <taxon>Metazoa</taxon>
        <taxon>Ecdysozoa</taxon>
        <taxon>Nematoda</taxon>
        <taxon>Enoplea</taxon>
        <taxon>Dorylaimia</taxon>
        <taxon>Trichinellida</taxon>
        <taxon>Trichinellidae</taxon>
        <taxon>Trichinella</taxon>
    </lineage>
</organism>
<accession>A0A0V1GPS4</accession>
<dbReference type="AlphaFoldDB" id="A0A0V1GPS4"/>
<gene>
    <name evidence="1" type="ORF">T11_16763</name>
</gene>
<proteinExistence type="predicted"/>
<name>A0A0V1GPS4_9BILA</name>
<evidence type="ECO:0008006" key="3">
    <source>
        <dbReference type="Google" id="ProtNLM"/>
    </source>
</evidence>